<dbReference type="Proteomes" id="UP000830671">
    <property type="component" value="Chromosome 2"/>
</dbReference>
<reference evidence="1" key="1">
    <citation type="journal article" date="2021" name="Mol. Plant Microbe Interact.">
        <title>Complete Genome Sequence of the Plant-Pathogenic Fungus Colletotrichum lupini.</title>
        <authorList>
            <person name="Baroncelli R."/>
            <person name="Pensec F."/>
            <person name="Da Lio D."/>
            <person name="Boufleur T."/>
            <person name="Vicente I."/>
            <person name="Sarrocco S."/>
            <person name="Picot A."/>
            <person name="Baraldi E."/>
            <person name="Sukno S."/>
            <person name="Thon M."/>
            <person name="Le Floch G."/>
        </authorList>
    </citation>
    <scope>NUCLEOTIDE SEQUENCE</scope>
    <source>
        <strain evidence="1">IMI 504893</strain>
    </source>
</reference>
<accession>A0A9Q8WCK7</accession>
<dbReference type="EMBL" id="CP019474">
    <property type="protein sequence ID" value="UQC77690.1"/>
    <property type="molecule type" value="Genomic_DNA"/>
</dbReference>
<dbReference type="RefSeq" id="XP_049139329.1">
    <property type="nucleotide sequence ID" value="XM_049282186.1"/>
</dbReference>
<sequence length="865" mass="96476">MACTSKFCDNFARPNVQCNSNNSLQRPQFVSREVIMAGSWLESSSKVPASWFDEPFVTWTGKNEIDGNLGWAKRKSPRMPQATGGEWFALGTDLSPDRIWARVSSYPLYSLILLRRTALINGTSPLHFLDILRIYISLHDLDRLVAMATLEAMPLMATFAHEFFPCSKCVAESFYEVILATSDAISKGATRVSESLSHVQQVIIARAVDGTPAQNELSGCVTPNEVYLHAPKNETRDTSYDVGVNAPLHDPVLDTIYAYPYGFPGGDFTWTGPISTWDEVTNVRIRICPLPLVTVVENKTLIVDVVQTTPQDPGARKQSALGTETTRTGSFDHWLEGLWARLKDWLHWECVVRRPTFGYICVAAAPRIQRQGVLYSGPAAMSGFPPYDLSDRDVEFRDKSYRAGDDDLHGLNITEGQGRRNGIMAVMLPKRQVFSLRPKSEALDSHVTEDGLGLELSSFSMFLVALWFLVVLNQAVGGFSLDLRPLGQEWCFRHDTADLTELCDASTLSRVPSQLPGGSAKTIEVSRLKFGHLRICVLDNVSLRGVMLMEMKYTRNKARSFTLINRDKVDGSLIYAPEPIQVSSPVRSISDRIILVYQACGMTFCEDFVAHMFLLVTPIATVPRVSEPSLSGEHGSSWKPTKHYRRSFKRIGSLATFFWKEDDVSTSLQAYPTAARLRLKNVVNTNIGPTISSINSWTTSVPHSNKLKYNVVTMQKLVLICRVGVSECALGSHGWPQTARNPTEGKLRCVSHSNKSEKNKQRKQRVRPENFIVERRFVVDPKATRLMCQWAANSFTTSNSPREHRPVGFLGSHTGLLCTLHQQAATKLDATILHHSFTPSSPNSRIDMAFVLASVEKELNLSNIP</sequence>
<evidence type="ECO:0000313" key="1">
    <source>
        <dbReference type="EMBL" id="UQC77690.1"/>
    </source>
</evidence>
<organism evidence="1 2">
    <name type="scientific">Colletotrichum lupini</name>
    <dbReference type="NCBI Taxonomy" id="145971"/>
    <lineage>
        <taxon>Eukaryota</taxon>
        <taxon>Fungi</taxon>
        <taxon>Dikarya</taxon>
        <taxon>Ascomycota</taxon>
        <taxon>Pezizomycotina</taxon>
        <taxon>Sordariomycetes</taxon>
        <taxon>Hypocreomycetidae</taxon>
        <taxon>Glomerellales</taxon>
        <taxon>Glomerellaceae</taxon>
        <taxon>Colletotrichum</taxon>
        <taxon>Colletotrichum acutatum species complex</taxon>
    </lineage>
</organism>
<gene>
    <name evidence="1" type="ORF">CLUP02_03161</name>
</gene>
<evidence type="ECO:0000313" key="2">
    <source>
        <dbReference type="Proteomes" id="UP000830671"/>
    </source>
</evidence>
<dbReference type="AlphaFoldDB" id="A0A9Q8WCK7"/>
<keyword evidence="2" id="KW-1185">Reference proteome</keyword>
<dbReference type="GeneID" id="73337196"/>
<protein>
    <submittedName>
        <fullName evidence="1">Uncharacterized protein</fullName>
    </submittedName>
</protein>
<proteinExistence type="predicted"/>
<name>A0A9Q8WCK7_9PEZI</name>
<dbReference type="KEGG" id="clup:CLUP02_03161"/>